<dbReference type="InterPro" id="IPR003680">
    <property type="entry name" value="Flavodoxin_fold"/>
</dbReference>
<keyword evidence="1" id="KW-0560">Oxidoreductase</keyword>
<dbReference type="InParanoid" id="Q8EVC4"/>
<dbReference type="SUPFAM" id="SSF52218">
    <property type="entry name" value="Flavoproteins"/>
    <property type="match status" value="1"/>
</dbReference>
<evidence type="ECO:0000313" key="3">
    <source>
        <dbReference type="EMBL" id="BAC44432.1"/>
    </source>
</evidence>
<dbReference type="FunCoup" id="Q8EVC4">
    <property type="interactions" value="7"/>
</dbReference>
<dbReference type="InterPro" id="IPR029039">
    <property type="entry name" value="Flavoprotein-like_sf"/>
</dbReference>
<organism evidence="3 4">
    <name type="scientific">Malacoplasma penetrans (strain HF-2)</name>
    <name type="common">Mycoplasma penetrans</name>
    <dbReference type="NCBI Taxonomy" id="272633"/>
    <lineage>
        <taxon>Bacteria</taxon>
        <taxon>Bacillati</taxon>
        <taxon>Mycoplasmatota</taxon>
        <taxon>Mycoplasmoidales</taxon>
        <taxon>Mycoplasmoidaceae</taxon>
        <taxon>Malacoplasma</taxon>
    </lineage>
</organism>
<dbReference type="GO" id="GO:0003955">
    <property type="term" value="F:NAD(P)H dehydrogenase (quinone) activity"/>
    <property type="evidence" value="ECO:0007669"/>
    <property type="project" value="TreeGrafter"/>
</dbReference>
<dbReference type="Gene3D" id="3.40.50.360">
    <property type="match status" value="1"/>
</dbReference>
<keyword evidence="4" id="KW-1185">Reference proteome</keyword>
<evidence type="ECO:0000313" key="4">
    <source>
        <dbReference type="Proteomes" id="UP000002522"/>
    </source>
</evidence>
<gene>
    <name evidence="3" type="ordered locus">MYPE6420</name>
</gene>
<dbReference type="Proteomes" id="UP000002522">
    <property type="component" value="Chromosome"/>
</dbReference>
<dbReference type="HOGENOM" id="CLU_058643_0_2_14"/>
<reference evidence="3 4" key="1">
    <citation type="journal article" date="2002" name="Nucleic Acids Res.">
        <title>The complete genomic sequence of Mycoplasma penetrans, an intracellular bacterial pathogen in humans.</title>
        <authorList>
            <person name="Sasaki Y."/>
            <person name="Ishikawa J."/>
            <person name="Yamashita A."/>
            <person name="Oshima K."/>
            <person name="Kenri T."/>
            <person name="Furuya K."/>
            <person name="Yoshino C."/>
            <person name="Horino A."/>
            <person name="Shiba T."/>
            <person name="Sasaki T."/>
            <person name="Hattori M."/>
        </authorList>
    </citation>
    <scope>NUCLEOTIDE SEQUENCE [LARGE SCALE GENOMIC DNA]</scope>
    <source>
        <strain evidence="3 4">HF-2</strain>
    </source>
</reference>
<dbReference type="KEGG" id="mpe:MYPE6420"/>
<dbReference type="AlphaFoldDB" id="Q8EVC4"/>
<dbReference type="InterPro" id="IPR046980">
    <property type="entry name" value="KefG/KefF"/>
</dbReference>
<dbReference type="GO" id="GO:0010181">
    <property type="term" value="F:FMN binding"/>
    <property type="evidence" value="ECO:0007669"/>
    <property type="project" value="TreeGrafter"/>
</dbReference>
<protein>
    <submittedName>
        <fullName evidence="3">NADPH oxidoreductase</fullName>
    </submittedName>
</protein>
<dbReference type="RefSeq" id="WP_011077462.1">
    <property type="nucleotide sequence ID" value="NC_004432.1"/>
</dbReference>
<dbReference type="EMBL" id="BA000026">
    <property type="protein sequence ID" value="BAC44432.1"/>
    <property type="molecule type" value="Genomic_DNA"/>
</dbReference>
<dbReference type="Pfam" id="PF02525">
    <property type="entry name" value="Flavodoxin_2"/>
    <property type="match status" value="1"/>
</dbReference>
<evidence type="ECO:0000259" key="2">
    <source>
        <dbReference type="Pfam" id="PF02525"/>
    </source>
</evidence>
<dbReference type="eggNOG" id="COG2249">
    <property type="taxonomic scope" value="Bacteria"/>
</dbReference>
<sequence length="175" mass="20260">MSTKKTIIVVAHPNLKNSKANKGWLDNLSKFDSNIKIHNLYDLYPDYKINVENEQKLLEQYDNIIYQFPIYWFNCPSLLKEWFDKVYTYGWAYGSNGKKLVNKNIGFAVSLGAPINFYQNENSLDKILKPFIASCGFVQANFKGIHAIYDVGVEFNDTSIIVDSSKQYLEFINKM</sequence>
<accession>Q8EVC4</accession>
<evidence type="ECO:0000256" key="1">
    <source>
        <dbReference type="ARBA" id="ARBA00023002"/>
    </source>
</evidence>
<name>Q8EVC4_MALP2</name>
<dbReference type="PANTHER" id="PTHR47307">
    <property type="entry name" value="GLUTATHIONE-REGULATED POTASSIUM-EFFLUX SYSTEM ANCILLARY PROTEIN KEFG"/>
    <property type="match status" value="1"/>
</dbReference>
<proteinExistence type="predicted"/>
<feature type="domain" description="Flavodoxin-like fold" evidence="2">
    <location>
        <begin position="4"/>
        <end position="169"/>
    </location>
</feature>
<dbReference type="GO" id="GO:0009055">
    <property type="term" value="F:electron transfer activity"/>
    <property type="evidence" value="ECO:0007669"/>
    <property type="project" value="TreeGrafter"/>
</dbReference>
<dbReference type="PANTHER" id="PTHR47307:SF1">
    <property type="entry name" value="GLUTATHIONE-REGULATED POTASSIUM-EFFLUX SYSTEM ANCILLARY PROTEIN KEFG"/>
    <property type="match status" value="1"/>
</dbReference>